<dbReference type="Gramene" id="PRQ37304">
    <property type="protein sequence ID" value="PRQ37304"/>
    <property type="gene ID" value="RchiOBHm_Chr4g0401081"/>
</dbReference>
<evidence type="ECO:0000313" key="1">
    <source>
        <dbReference type="EMBL" id="PRQ37304.1"/>
    </source>
</evidence>
<reference evidence="1 2" key="1">
    <citation type="journal article" date="2018" name="Nat. Genet.">
        <title>The Rosa genome provides new insights in the design of modern roses.</title>
        <authorList>
            <person name="Bendahmane M."/>
        </authorList>
    </citation>
    <scope>NUCLEOTIDE SEQUENCE [LARGE SCALE GENOMIC DNA]</scope>
    <source>
        <strain evidence="2">cv. Old Blush</strain>
    </source>
</reference>
<accession>A0A2P6QT09</accession>
<dbReference type="EMBL" id="PDCK01000042">
    <property type="protein sequence ID" value="PRQ37304.1"/>
    <property type="molecule type" value="Genomic_DNA"/>
</dbReference>
<dbReference type="AlphaFoldDB" id="A0A2P6QT09"/>
<protein>
    <submittedName>
        <fullName evidence="1">Uncharacterized protein</fullName>
    </submittedName>
</protein>
<proteinExistence type="predicted"/>
<dbReference type="Proteomes" id="UP000238479">
    <property type="component" value="Chromosome 4"/>
</dbReference>
<sequence>MYLFEHRLVRLLQMNYLIIRVPHLFIGILLYICHDVHSFCITFFTRTCEQGTDYVSTPDFGLYTYPGRELRHHIDFKVYPPEIYAFGLKLDRE</sequence>
<gene>
    <name evidence="1" type="ORF">RchiOBHm_Chr4g0401081</name>
</gene>
<organism evidence="1 2">
    <name type="scientific">Rosa chinensis</name>
    <name type="common">China rose</name>
    <dbReference type="NCBI Taxonomy" id="74649"/>
    <lineage>
        <taxon>Eukaryota</taxon>
        <taxon>Viridiplantae</taxon>
        <taxon>Streptophyta</taxon>
        <taxon>Embryophyta</taxon>
        <taxon>Tracheophyta</taxon>
        <taxon>Spermatophyta</taxon>
        <taxon>Magnoliopsida</taxon>
        <taxon>eudicotyledons</taxon>
        <taxon>Gunneridae</taxon>
        <taxon>Pentapetalae</taxon>
        <taxon>rosids</taxon>
        <taxon>fabids</taxon>
        <taxon>Rosales</taxon>
        <taxon>Rosaceae</taxon>
        <taxon>Rosoideae</taxon>
        <taxon>Rosoideae incertae sedis</taxon>
        <taxon>Rosa</taxon>
    </lineage>
</organism>
<keyword evidence="2" id="KW-1185">Reference proteome</keyword>
<evidence type="ECO:0000313" key="2">
    <source>
        <dbReference type="Proteomes" id="UP000238479"/>
    </source>
</evidence>
<comment type="caution">
    <text evidence="1">The sequence shown here is derived from an EMBL/GenBank/DDBJ whole genome shotgun (WGS) entry which is preliminary data.</text>
</comment>
<name>A0A2P6QT09_ROSCH</name>
<dbReference type="STRING" id="74649.A0A2P6QT09"/>